<comment type="caution">
    <text evidence="2">The sequence shown here is derived from an EMBL/GenBank/DDBJ whole genome shotgun (WGS) entry which is preliminary data.</text>
</comment>
<evidence type="ECO:0000313" key="2">
    <source>
        <dbReference type="EMBL" id="EGK70963.1"/>
    </source>
</evidence>
<sequence length="140" mass="15340">MPLLQIIYTSTLVEDGPAVLSSILETSVRNNAREDITGMLLHSAGNLLQVIEGEADLLRARYARICADPRHKGLIELSQDTIPDREFGLWSMGVRNVEAEDIAPAGASAVLFSGGFDRQILAARPGLAREMLTLFSHHMR</sequence>
<organism evidence="2 3">
    <name type="scientific">Methyloversatilis universalis (strain ATCC BAA-1314 / DSM 25237 / JCM 13912 / CCUG 52030 / FAM5)</name>
    <dbReference type="NCBI Taxonomy" id="1000565"/>
    <lineage>
        <taxon>Bacteria</taxon>
        <taxon>Pseudomonadati</taxon>
        <taxon>Pseudomonadota</taxon>
        <taxon>Betaproteobacteria</taxon>
        <taxon>Nitrosomonadales</taxon>
        <taxon>Sterolibacteriaceae</taxon>
        <taxon>Methyloversatilis</taxon>
    </lineage>
</organism>
<dbReference type="SMART" id="SM01034">
    <property type="entry name" value="BLUF"/>
    <property type="match status" value="1"/>
</dbReference>
<dbReference type="GO" id="GO:0071949">
    <property type="term" value="F:FAD binding"/>
    <property type="evidence" value="ECO:0007669"/>
    <property type="project" value="InterPro"/>
</dbReference>
<name>F5RDI2_METUF</name>
<dbReference type="EMBL" id="AFHG01000052">
    <property type="protein sequence ID" value="EGK70963.1"/>
    <property type="molecule type" value="Genomic_DNA"/>
</dbReference>
<protein>
    <submittedName>
        <fullName evidence="2">BLUF domain protein</fullName>
    </submittedName>
</protein>
<dbReference type="Gene3D" id="3.30.70.100">
    <property type="match status" value="1"/>
</dbReference>
<dbReference type="InterPro" id="IPR007024">
    <property type="entry name" value="BLUF_domain"/>
</dbReference>
<dbReference type="GO" id="GO:0009882">
    <property type="term" value="F:blue light photoreceptor activity"/>
    <property type="evidence" value="ECO:0007669"/>
    <property type="project" value="InterPro"/>
</dbReference>
<keyword evidence="3" id="KW-1185">Reference proteome</keyword>
<reference evidence="2 3" key="1">
    <citation type="journal article" date="2011" name="J. Bacteriol.">
        <title>Genome sequence of Methyloversatilis universalis FAM5T, a methylotrophic representative of the order Rhodocyclales.</title>
        <authorList>
            <person name="Kittichotirat W."/>
            <person name="Good N.M."/>
            <person name="Hall R."/>
            <person name="Bringel F."/>
            <person name="Lajus A."/>
            <person name="Medigue C."/>
            <person name="Smalley N.E."/>
            <person name="Beck D."/>
            <person name="Bumgarner R."/>
            <person name="Vuilleumier S."/>
            <person name="Kalyuzhnaya M.G."/>
        </authorList>
    </citation>
    <scope>NUCLEOTIDE SEQUENCE [LARGE SCALE GENOMIC DNA]</scope>
    <source>
        <strain evidence="3">ATCC BAA-1314 / JCM 13912 / FAM5</strain>
    </source>
</reference>
<dbReference type="RefSeq" id="WP_008061871.1">
    <property type="nucleotide sequence ID" value="NZ_AFHG01000052.1"/>
</dbReference>
<gene>
    <name evidence="2" type="ORF">METUNv1_02349</name>
</gene>
<evidence type="ECO:0000259" key="1">
    <source>
        <dbReference type="PROSITE" id="PS50925"/>
    </source>
</evidence>
<dbReference type="AlphaFoldDB" id="F5RDI2"/>
<proteinExistence type="predicted"/>
<dbReference type="STRING" id="1000565.METUNv1_02349"/>
<dbReference type="eggNOG" id="COG2200">
    <property type="taxonomic scope" value="Bacteria"/>
</dbReference>
<dbReference type="PROSITE" id="PS50925">
    <property type="entry name" value="BLUF"/>
    <property type="match status" value="1"/>
</dbReference>
<dbReference type="OrthoDB" id="557705at2"/>
<dbReference type="InterPro" id="IPR036046">
    <property type="entry name" value="Acylphosphatase-like_dom_sf"/>
</dbReference>
<dbReference type="Proteomes" id="UP000005019">
    <property type="component" value="Unassembled WGS sequence"/>
</dbReference>
<feature type="domain" description="BLUF" evidence="1">
    <location>
        <begin position="3"/>
        <end position="93"/>
    </location>
</feature>
<dbReference type="SUPFAM" id="SSF54975">
    <property type="entry name" value="Acylphosphatase/BLUF domain-like"/>
    <property type="match status" value="1"/>
</dbReference>
<evidence type="ECO:0000313" key="3">
    <source>
        <dbReference type="Proteomes" id="UP000005019"/>
    </source>
</evidence>
<dbReference type="Pfam" id="PF04940">
    <property type="entry name" value="BLUF"/>
    <property type="match status" value="1"/>
</dbReference>
<accession>F5RDI2</accession>